<keyword evidence="3" id="KW-0511">Multifunctional enzyme</keyword>
<dbReference type="NCBIfam" id="TIGR00521">
    <property type="entry name" value="coaBC_dfp"/>
    <property type="match status" value="1"/>
</dbReference>
<comment type="cofactor">
    <cofactor evidence="3">
        <name>Mg(2+)</name>
        <dbReference type="ChEBI" id="CHEBI:18420"/>
    </cofactor>
</comment>
<dbReference type="EC" id="6.3.2.5" evidence="3"/>
<keyword evidence="8" id="KW-1185">Reference proteome</keyword>
<dbReference type="GO" id="GO:0015941">
    <property type="term" value="P:pantothenate catabolic process"/>
    <property type="evidence" value="ECO:0007669"/>
    <property type="project" value="InterPro"/>
</dbReference>
<dbReference type="Gene3D" id="3.40.50.10300">
    <property type="entry name" value="CoaB-like"/>
    <property type="match status" value="1"/>
</dbReference>
<dbReference type="EC" id="4.1.1.36" evidence="3"/>
<comment type="pathway">
    <text evidence="3 4">Cofactor biosynthesis; coenzyme A biosynthesis; CoA from (R)-pantothenate: step 2/5.</text>
</comment>
<keyword evidence="3" id="KW-0460">Magnesium</keyword>
<comment type="similarity">
    <text evidence="3 4">In the C-terminal section; belongs to the PPC synthetase family.</text>
</comment>
<dbReference type="InterPro" id="IPR035929">
    <property type="entry name" value="CoaB-like_sf"/>
</dbReference>
<dbReference type="PANTHER" id="PTHR14359:SF6">
    <property type="entry name" value="PHOSPHOPANTOTHENOYLCYSTEINE DECARBOXYLASE"/>
    <property type="match status" value="1"/>
</dbReference>
<comment type="catalytic activity">
    <reaction evidence="3 4">
        <text>N-[(R)-4-phosphopantothenoyl]-L-cysteine + H(+) = (R)-4'-phosphopantetheine + CO2</text>
        <dbReference type="Rhea" id="RHEA:16793"/>
        <dbReference type="ChEBI" id="CHEBI:15378"/>
        <dbReference type="ChEBI" id="CHEBI:16526"/>
        <dbReference type="ChEBI" id="CHEBI:59458"/>
        <dbReference type="ChEBI" id="CHEBI:61723"/>
        <dbReference type="EC" id="4.1.1.36"/>
    </reaction>
</comment>
<reference evidence="7 8" key="1">
    <citation type="journal article" date="2018" name="Arch. Microbiol.">
        <title>New insights into the metabolic potential of the phototrophic purple bacterium Rhodopila globiformis DSM 161(T) from its draft genome sequence and evidence for a vanadium-dependent nitrogenase.</title>
        <authorList>
            <person name="Imhoff J.F."/>
            <person name="Rahn T."/>
            <person name="Kunzel S."/>
            <person name="Neulinger S.C."/>
        </authorList>
    </citation>
    <scope>NUCLEOTIDE SEQUENCE [LARGE SCALE GENOMIC DNA]</scope>
    <source>
        <strain evidence="7 8">DSM 16996</strain>
    </source>
</reference>
<comment type="cofactor">
    <cofactor evidence="3">
        <name>FMN</name>
        <dbReference type="ChEBI" id="CHEBI:58210"/>
    </cofactor>
    <text evidence="3">Binds 1 FMN per subunit.</text>
</comment>
<feature type="domain" description="DNA/pantothenate metabolism flavoprotein C-terminal" evidence="6">
    <location>
        <begin position="189"/>
        <end position="399"/>
    </location>
</feature>
<dbReference type="GO" id="GO:0071513">
    <property type="term" value="C:phosphopantothenoylcysteine decarboxylase complex"/>
    <property type="evidence" value="ECO:0007669"/>
    <property type="project" value="TreeGrafter"/>
</dbReference>
<comment type="similarity">
    <text evidence="3 4">In the N-terminal section; belongs to the HFCD (homo-oligomeric flavin containing Cys decarboxylase) superfamily.</text>
</comment>
<dbReference type="UniPathway" id="UPA00241">
    <property type="reaction ID" value="UER00353"/>
</dbReference>
<dbReference type="Proteomes" id="UP000239089">
    <property type="component" value="Unassembled WGS sequence"/>
</dbReference>
<keyword evidence="1 3" id="KW-0210">Decarboxylase</keyword>
<gene>
    <name evidence="3" type="primary">coaBC</name>
    <name evidence="7" type="ORF">CCR94_23435</name>
</gene>
<organism evidence="7 8">
    <name type="scientific">Rhodoblastus sphagnicola</name>
    <dbReference type="NCBI Taxonomy" id="333368"/>
    <lineage>
        <taxon>Bacteria</taxon>
        <taxon>Pseudomonadati</taxon>
        <taxon>Pseudomonadota</taxon>
        <taxon>Alphaproteobacteria</taxon>
        <taxon>Hyphomicrobiales</taxon>
        <taxon>Rhodoblastaceae</taxon>
        <taxon>Rhodoblastus</taxon>
    </lineage>
</organism>
<dbReference type="Pfam" id="PF04127">
    <property type="entry name" value="DFP"/>
    <property type="match status" value="1"/>
</dbReference>
<dbReference type="GO" id="GO:0010181">
    <property type="term" value="F:FMN binding"/>
    <property type="evidence" value="ECO:0007669"/>
    <property type="project" value="UniProtKB-UniRule"/>
</dbReference>
<dbReference type="RefSeq" id="WP_104510702.1">
    <property type="nucleotide sequence ID" value="NZ_JACIGC010000002.1"/>
</dbReference>
<feature type="binding site" evidence="3">
    <location>
        <position position="328"/>
    </location>
    <ligand>
        <name>CTP</name>
        <dbReference type="ChEBI" id="CHEBI:37563"/>
    </ligand>
</feature>
<feature type="binding site" evidence="3">
    <location>
        <position position="346"/>
    </location>
    <ligand>
        <name>CTP</name>
        <dbReference type="ChEBI" id="CHEBI:37563"/>
    </ligand>
</feature>
<dbReference type="InterPro" id="IPR007085">
    <property type="entry name" value="DNA/pantothenate-metab_flavo_C"/>
</dbReference>
<accession>A0A2S6MUE2</accession>
<dbReference type="InterPro" id="IPR003382">
    <property type="entry name" value="Flavoprotein"/>
</dbReference>
<comment type="catalytic activity">
    <reaction evidence="3 4">
        <text>(R)-4'-phosphopantothenate + L-cysteine + CTP = N-[(R)-4-phosphopantothenoyl]-L-cysteine + CMP + diphosphate + H(+)</text>
        <dbReference type="Rhea" id="RHEA:19397"/>
        <dbReference type="ChEBI" id="CHEBI:10986"/>
        <dbReference type="ChEBI" id="CHEBI:15378"/>
        <dbReference type="ChEBI" id="CHEBI:33019"/>
        <dbReference type="ChEBI" id="CHEBI:35235"/>
        <dbReference type="ChEBI" id="CHEBI:37563"/>
        <dbReference type="ChEBI" id="CHEBI:59458"/>
        <dbReference type="ChEBI" id="CHEBI:60377"/>
        <dbReference type="EC" id="6.3.2.5"/>
    </reaction>
</comment>
<dbReference type="GO" id="GO:0004633">
    <property type="term" value="F:phosphopantothenoylcysteine decarboxylase activity"/>
    <property type="evidence" value="ECO:0007669"/>
    <property type="project" value="UniProtKB-UniRule"/>
</dbReference>
<keyword evidence="3 4" id="KW-0436">Ligase</keyword>
<dbReference type="OrthoDB" id="9802554at2"/>
<dbReference type="GO" id="GO:0004632">
    <property type="term" value="F:phosphopantothenate--cysteine ligase activity"/>
    <property type="evidence" value="ECO:0007669"/>
    <property type="project" value="UniProtKB-UniRule"/>
</dbReference>
<feature type="binding site" evidence="3">
    <location>
        <position position="291"/>
    </location>
    <ligand>
        <name>CTP</name>
        <dbReference type="ChEBI" id="CHEBI:37563"/>
    </ligand>
</feature>
<protein>
    <recommendedName>
        <fullName evidence="3">Coenzyme A biosynthesis bifunctional protein CoaBC</fullName>
    </recommendedName>
    <alternativeName>
        <fullName evidence="3">DNA/pantothenate metabolism flavoprotein</fullName>
    </alternativeName>
    <alternativeName>
        <fullName evidence="3">Phosphopantothenoylcysteine synthetase/decarboxylase</fullName>
        <shortName evidence="3">PPCS-PPCDC</shortName>
    </alternativeName>
    <domain>
        <recommendedName>
            <fullName evidence="3">Phosphopantothenoylcysteine decarboxylase</fullName>
            <shortName evidence="3">PPC decarboxylase</shortName>
            <shortName evidence="3">PPC-DC</shortName>
            <ecNumber evidence="3">4.1.1.36</ecNumber>
        </recommendedName>
        <alternativeName>
            <fullName evidence="3">CoaC</fullName>
        </alternativeName>
    </domain>
    <domain>
        <recommendedName>
            <fullName evidence="3">Phosphopantothenate--cysteine ligase</fullName>
            <ecNumber evidence="3">6.3.2.5</ecNumber>
        </recommendedName>
        <alternativeName>
            <fullName evidence="3">CoaB</fullName>
        </alternativeName>
        <alternativeName>
            <fullName evidence="3">Phosphopantothenoylcysteine synthetase</fullName>
            <shortName evidence="3">PPC synthetase</shortName>
            <shortName evidence="3">PPC-S</shortName>
        </alternativeName>
    </domain>
</protein>
<keyword evidence="3 4" id="KW-0288">FMN</keyword>
<feature type="binding site" evidence="3">
    <location>
        <position position="342"/>
    </location>
    <ligand>
        <name>CTP</name>
        <dbReference type="ChEBI" id="CHEBI:37563"/>
    </ligand>
</feature>
<proteinExistence type="inferred from homology"/>
<feature type="region of interest" description="Phosphopantothenoylcysteine decarboxylase" evidence="3">
    <location>
        <begin position="1"/>
        <end position="193"/>
    </location>
</feature>
<keyword evidence="3 4" id="KW-0285">Flavoprotein</keyword>
<feature type="binding site" evidence="3">
    <location>
        <position position="281"/>
    </location>
    <ligand>
        <name>CTP</name>
        <dbReference type="ChEBI" id="CHEBI:37563"/>
    </ligand>
</feature>
<sequence length="410" mass="42885">MNVAEKPPSILLIVGGGIAAYKSLELIRLLRGAGMEVRVVLTKAGAQFVTPLSLASLSGNKVFEDLFSLTDETEMGHIELSRQADAIVIAPATADLLAKAANGLANDLASTLLLASDKAALAAPTMNWRMWTHPATRRNVETLKRDGMAFVGPNVGAMACGESGPGRMAEPEEIFAALRVKLAGAAQTLAGRRVVITAGPTHEPIDPVRYIANRSSGKQGYALAEAARDAGADVVLISGPVNLAPPPGIRLVCVETAREMAEAVETALPCDIFIAAAAVADWRTRTDAAQKIKKGGDGPPVLTMVENPDILASVARRVANRPPVVVGFAAETETVIAHARAKLAKKGCDLIVANDVGEGSEVMGGSDNAVVLVSPEGEQAWPRLPKDEVARRLIAHIAQMRPVGESHPGV</sequence>
<feature type="binding site" evidence="3">
    <location>
        <begin position="308"/>
        <end position="311"/>
    </location>
    <ligand>
        <name>CTP</name>
        <dbReference type="ChEBI" id="CHEBI:37563"/>
    </ligand>
</feature>
<evidence type="ECO:0000259" key="5">
    <source>
        <dbReference type="Pfam" id="PF02441"/>
    </source>
</evidence>
<dbReference type="HAMAP" id="MF_02225">
    <property type="entry name" value="CoaBC"/>
    <property type="match status" value="1"/>
</dbReference>
<dbReference type="SUPFAM" id="SSF52507">
    <property type="entry name" value="Homo-oligomeric flavin-containing Cys decarboxylases, HFCD"/>
    <property type="match status" value="1"/>
</dbReference>
<dbReference type="GO" id="GO:0046872">
    <property type="term" value="F:metal ion binding"/>
    <property type="evidence" value="ECO:0007669"/>
    <property type="project" value="UniProtKB-KW"/>
</dbReference>
<evidence type="ECO:0000256" key="2">
    <source>
        <dbReference type="ARBA" id="ARBA00023239"/>
    </source>
</evidence>
<dbReference type="EMBL" id="NHSJ01000138">
    <property type="protein sequence ID" value="PPQ25985.1"/>
    <property type="molecule type" value="Genomic_DNA"/>
</dbReference>
<dbReference type="Pfam" id="PF02441">
    <property type="entry name" value="Flavoprotein"/>
    <property type="match status" value="1"/>
</dbReference>
<dbReference type="SUPFAM" id="SSF102645">
    <property type="entry name" value="CoaB-like"/>
    <property type="match status" value="1"/>
</dbReference>
<feature type="active site" description="Proton donor" evidence="3">
    <location>
        <position position="160"/>
    </location>
</feature>
<keyword evidence="2 3" id="KW-0456">Lyase</keyword>
<dbReference type="PANTHER" id="PTHR14359">
    <property type="entry name" value="HOMO-OLIGOMERIC FLAVIN CONTAINING CYS DECARBOXYLASE FAMILY"/>
    <property type="match status" value="1"/>
</dbReference>
<keyword evidence="3" id="KW-0479">Metal-binding</keyword>
<comment type="function">
    <text evidence="4">Catalyzes two steps in the biosynthesis of coenzyme A. In the first step cysteine is conjugated to 4'-phosphopantothenate to form 4-phosphopantothenoylcysteine, in the latter compound is decarboxylated to form 4'-phosphopantotheine.</text>
</comment>
<comment type="caution">
    <text evidence="7">The sequence shown here is derived from an EMBL/GenBank/DDBJ whole genome shotgun (WGS) entry which is preliminary data.</text>
</comment>
<dbReference type="AlphaFoldDB" id="A0A2S6MUE2"/>
<dbReference type="InterPro" id="IPR036551">
    <property type="entry name" value="Flavin_trans-like"/>
</dbReference>
<evidence type="ECO:0000313" key="7">
    <source>
        <dbReference type="EMBL" id="PPQ25985.1"/>
    </source>
</evidence>
<comment type="function">
    <text evidence="3">Catalyzes two sequential steps in the biosynthesis of coenzyme A. In the first step cysteine is conjugated to 4'-phosphopantothenate to form 4-phosphopantothenoylcysteine. In the second step the latter compound is decarboxylated to form 4'-phosphopantotheine.</text>
</comment>
<feature type="region of interest" description="Phosphopantothenate--cysteine ligase" evidence="3">
    <location>
        <begin position="194"/>
        <end position="410"/>
    </location>
</feature>
<dbReference type="InterPro" id="IPR005252">
    <property type="entry name" value="CoaBC"/>
</dbReference>
<comment type="pathway">
    <text evidence="3 4">Cofactor biosynthesis; coenzyme A biosynthesis; CoA from (R)-pantothenate: step 3/5.</text>
</comment>
<comment type="caution">
    <text evidence="3">Lacks conserved residue(s) required for the propagation of feature annotation.</text>
</comment>
<dbReference type="GO" id="GO:0015937">
    <property type="term" value="P:coenzyme A biosynthetic process"/>
    <property type="evidence" value="ECO:0007669"/>
    <property type="project" value="UniProtKB-UniRule"/>
</dbReference>
<evidence type="ECO:0000256" key="1">
    <source>
        <dbReference type="ARBA" id="ARBA00022793"/>
    </source>
</evidence>
<evidence type="ECO:0000256" key="3">
    <source>
        <dbReference type="HAMAP-Rule" id="MF_02225"/>
    </source>
</evidence>
<evidence type="ECO:0000313" key="8">
    <source>
        <dbReference type="Proteomes" id="UP000239089"/>
    </source>
</evidence>
<evidence type="ECO:0000256" key="4">
    <source>
        <dbReference type="RuleBase" id="RU364078"/>
    </source>
</evidence>
<dbReference type="Gene3D" id="3.40.50.1950">
    <property type="entry name" value="Flavin prenyltransferase-like"/>
    <property type="match status" value="1"/>
</dbReference>
<evidence type="ECO:0000259" key="6">
    <source>
        <dbReference type="Pfam" id="PF04127"/>
    </source>
</evidence>
<feature type="domain" description="Flavoprotein" evidence="5">
    <location>
        <begin position="9"/>
        <end position="177"/>
    </location>
</feature>
<name>A0A2S6MUE2_9HYPH</name>